<organism evidence="2 3">
    <name type="scientific">Natronincola peptidivorans</name>
    <dbReference type="NCBI Taxonomy" id="426128"/>
    <lineage>
        <taxon>Bacteria</taxon>
        <taxon>Bacillati</taxon>
        <taxon>Bacillota</taxon>
        <taxon>Clostridia</taxon>
        <taxon>Peptostreptococcales</taxon>
        <taxon>Natronincolaceae</taxon>
        <taxon>Natronincola</taxon>
    </lineage>
</organism>
<dbReference type="InterPro" id="IPR029016">
    <property type="entry name" value="GAF-like_dom_sf"/>
</dbReference>
<gene>
    <name evidence="2" type="ORF">SAMN05660297_02196</name>
</gene>
<evidence type="ECO:0000313" key="3">
    <source>
        <dbReference type="Proteomes" id="UP000199568"/>
    </source>
</evidence>
<proteinExistence type="predicted"/>
<dbReference type="SUPFAM" id="SSF55781">
    <property type="entry name" value="GAF domain-like"/>
    <property type="match status" value="3"/>
</dbReference>
<dbReference type="STRING" id="426128.SAMN05660297_02196"/>
<protein>
    <recommendedName>
        <fullName evidence="1">GAF domain-containing protein</fullName>
    </recommendedName>
</protein>
<reference evidence="2 3" key="1">
    <citation type="submission" date="2016-10" db="EMBL/GenBank/DDBJ databases">
        <authorList>
            <person name="de Groot N.N."/>
        </authorList>
    </citation>
    <scope>NUCLEOTIDE SEQUENCE [LARGE SCALE GENOMIC DNA]</scope>
    <source>
        <strain evidence="2 3">DSM 18979</strain>
    </source>
</reference>
<evidence type="ECO:0000259" key="1">
    <source>
        <dbReference type="Pfam" id="PF13492"/>
    </source>
</evidence>
<dbReference type="OrthoDB" id="1736267at2"/>
<evidence type="ECO:0000313" key="2">
    <source>
        <dbReference type="EMBL" id="SET37344.1"/>
    </source>
</evidence>
<dbReference type="InterPro" id="IPR003018">
    <property type="entry name" value="GAF"/>
</dbReference>
<dbReference type="RefSeq" id="WP_090443680.1">
    <property type="nucleotide sequence ID" value="NZ_FOHU01000009.1"/>
</dbReference>
<dbReference type="EMBL" id="FOHU01000009">
    <property type="protein sequence ID" value="SET37344.1"/>
    <property type="molecule type" value="Genomic_DNA"/>
</dbReference>
<feature type="domain" description="GAF" evidence="1">
    <location>
        <begin position="28"/>
        <end position="156"/>
    </location>
</feature>
<dbReference type="Proteomes" id="UP000199568">
    <property type="component" value="Unassembled WGS sequence"/>
</dbReference>
<keyword evidence="3" id="KW-1185">Reference proteome</keyword>
<accession>A0A1I0DXT1</accession>
<dbReference type="Gene3D" id="3.30.450.40">
    <property type="match status" value="1"/>
</dbReference>
<name>A0A1I0DXT1_9FIRM</name>
<dbReference type="Pfam" id="PF13492">
    <property type="entry name" value="GAF_3"/>
    <property type="match status" value="1"/>
</dbReference>
<sequence length="605" mass="70253">MRESNITNTMYRYEALIQAIGFFTQRFSLQQLSEYSFDFTNEILVLNASALFMLEDNEYKLKNQRLYKINNYTIKNNEKLQKIATLHGSVMLNNFNNYFEKKDIDHLNMAMVLPLIIDDLLIGFIVADGKAMGSFQEDDYIIAMSLMRLFNNSLENSKNFMDLKDKNKQLDEKIFNLFAINQSAKSLLAELGIDKLKKMAVDVFSEIACSKITSFGVVDDISGNLKILGYRNIDNFSTCLTEFHIKPSVVLDHNKIVLNIEKDMEIVKEIFVNWEEFHSLGAQYIVLLVRDKLIGLVTLGEPINQTHYHPSMFELIESLASFTYIALKNAMLFEEIQQQKQIIEAKFHILTKLNGLINNINQCISIEELCDVTLKTLNISFGIQKAFIAFKEENQYKILHSIDGIGVGLCFQLNNKWDETFDGDSVYDFAAEGMYDYLDEALCRSFHDATGIVIAPIKTCDFSFEDNTSPAAYLIILKTYSNLQPEEILLIDTIAKNISPIIYHMNALEEYKQDYVPNYKRLFHQSLCKKLEDKNKYHVDFNVYYSMIRKNPLDEVDVSIYEAYEHYLIENYLFIISYDDLDLKDFRKTPPIEEIEDILKYDFIE</sequence>
<dbReference type="AlphaFoldDB" id="A0A1I0DXT1"/>